<sequence length="128" mass="14406">MTNHNAGAEDQDGSAIVIPFGEVRREKADLPITFHRRELDQILKIYSEMVGAGEWRDYAIDHLRDRAVFSVFRRASEVALYQIIKTPALARKQGAYSVVAASGLVLKRGHELDRVLTVFDKALKLVRA</sequence>
<comment type="caution">
    <text evidence="1">The sequence shown here is derived from an EMBL/GenBank/DDBJ whole genome shotgun (WGS) entry which is preliminary data.</text>
</comment>
<dbReference type="EMBL" id="JADGMQ010000005">
    <property type="protein sequence ID" value="MBI1620889.1"/>
    <property type="molecule type" value="Genomic_DNA"/>
</dbReference>
<keyword evidence="2" id="KW-1185">Reference proteome</keyword>
<accession>A0ABS0SDN3</accession>
<protein>
    <submittedName>
        <fullName evidence="1">DUF2794 domain-containing protein</fullName>
    </submittedName>
</protein>
<reference evidence="1 2" key="1">
    <citation type="submission" date="2020-10" db="EMBL/GenBank/DDBJ databases">
        <title>Aquamicrobium zhengzhouensis sp. nov., a exopolysaccharide producing bacterium isolated from farmland soil.</title>
        <authorList>
            <person name="Wang X."/>
        </authorList>
    </citation>
    <scope>NUCLEOTIDE SEQUENCE [LARGE SCALE GENOMIC DNA]</scope>
    <source>
        <strain evidence="2">cd-1</strain>
    </source>
</reference>
<evidence type="ECO:0000313" key="2">
    <source>
        <dbReference type="Proteomes" id="UP000601789"/>
    </source>
</evidence>
<evidence type="ECO:0000313" key="1">
    <source>
        <dbReference type="EMBL" id="MBI1620889.1"/>
    </source>
</evidence>
<dbReference type="Pfam" id="PF10984">
    <property type="entry name" value="DUF2794"/>
    <property type="match status" value="1"/>
</dbReference>
<name>A0ABS0SDN3_9HYPH</name>
<dbReference type="Proteomes" id="UP000601789">
    <property type="component" value="Unassembled WGS sequence"/>
</dbReference>
<organism evidence="1 2">
    <name type="scientific">Aquamicrobium zhengzhouense</name>
    <dbReference type="NCBI Taxonomy" id="2781738"/>
    <lineage>
        <taxon>Bacteria</taxon>
        <taxon>Pseudomonadati</taxon>
        <taxon>Pseudomonadota</taxon>
        <taxon>Alphaproteobacteria</taxon>
        <taxon>Hyphomicrobiales</taxon>
        <taxon>Phyllobacteriaceae</taxon>
        <taxon>Aquamicrobium</taxon>
    </lineage>
</organism>
<proteinExistence type="predicted"/>
<gene>
    <name evidence="1" type="ORF">IOD40_09475</name>
</gene>
<dbReference type="InterPro" id="IPR021252">
    <property type="entry name" value="DUF2794"/>
</dbReference>
<dbReference type="RefSeq" id="WP_198476303.1">
    <property type="nucleotide sequence ID" value="NZ_JADGMQ010000005.1"/>
</dbReference>